<dbReference type="InterPro" id="IPR032448">
    <property type="entry name" value="SWIRM-assoc"/>
</dbReference>
<evidence type="ECO:0000256" key="3">
    <source>
        <dbReference type="ARBA" id="ARBA00023015"/>
    </source>
</evidence>
<dbReference type="SUPFAM" id="SSF52113">
    <property type="entry name" value="BRCT domain"/>
    <property type="match status" value="1"/>
</dbReference>
<evidence type="ECO:0000256" key="8">
    <source>
        <dbReference type="SAM" id="MobiDB-lite"/>
    </source>
</evidence>
<comment type="caution">
    <text evidence="13">The sequence shown here is derived from an EMBL/GenBank/DDBJ whole genome shotgun (WGS) entry which is preliminary data.</text>
</comment>
<accession>A0ABD2PQR0</accession>
<dbReference type="Pfam" id="PF16498">
    <property type="entry name" value="SWIRM-assoc_3"/>
    <property type="match status" value="1"/>
</dbReference>
<feature type="compositionally biased region" description="Basic and acidic residues" evidence="8">
    <location>
        <begin position="757"/>
        <end position="782"/>
    </location>
</feature>
<evidence type="ECO:0000256" key="2">
    <source>
        <dbReference type="ARBA" id="ARBA00022853"/>
    </source>
</evidence>
<dbReference type="InterPro" id="IPR036388">
    <property type="entry name" value="WH-like_DNA-bd_sf"/>
</dbReference>
<dbReference type="InterPro" id="IPR009057">
    <property type="entry name" value="Homeodomain-like_sf"/>
</dbReference>
<feature type="region of interest" description="Disordered" evidence="8">
    <location>
        <begin position="284"/>
        <end position="359"/>
    </location>
</feature>
<evidence type="ECO:0000259" key="10">
    <source>
        <dbReference type="PROSITE" id="PS50934"/>
    </source>
</evidence>
<evidence type="ECO:0008006" key="15">
    <source>
        <dbReference type="Google" id="ProtNLM"/>
    </source>
</evidence>
<evidence type="ECO:0000259" key="11">
    <source>
        <dbReference type="PROSITE" id="PS51293"/>
    </source>
</evidence>
<dbReference type="PROSITE" id="PS52032">
    <property type="entry name" value="MARR_BRCT_CHROMO"/>
    <property type="match status" value="1"/>
</dbReference>
<dbReference type="Pfam" id="PF16495">
    <property type="entry name" value="SWIRM-assoc_1"/>
    <property type="match status" value="1"/>
</dbReference>
<feature type="coiled-coil region" evidence="7">
    <location>
        <begin position="823"/>
        <end position="864"/>
    </location>
</feature>
<dbReference type="SMART" id="SM00717">
    <property type="entry name" value="SANT"/>
    <property type="match status" value="1"/>
</dbReference>
<dbReference type="AlphaFoldDB" id="A0ABD2PQR0"/>
<evidence type="ECO:0000313" key="14">
    <source>
        <dbReference type="Proteomes" id="UP001626550"/>
    </source>
</evidence>
<organism evidence="13 14">
    <name type="scientific">Cichlidogyrus casuarinus</name>
    <dbReference type="NCBI Taxonomy" id="1844966"/>
    <lineage>
        <taxon>Eukaryota</taxon>
        <taxon>Metazoa</taxon>
        <taxon>Spiralia</taxon>
        <taxon>Lophotrochozoa</taxon>
        <taxon>Platyhelminthes</taxon>
        <taxon>Monogenea</taxon>
        <taxon>Monopisthocotylea</taxon>
        <taxon>Dactylogyridea</taxon>
        <taxon>Ancyrocephalidae</taxon>
        <taxon>Cichlidogyrus</taxon>
    </lineage>
</organism>
<proteinExistence type="inferred from homology"/>
<evidence type="ECO:0000256" key="6">
    <source>
        <dbReference type="ARBA" id="ARBA00049655"/>
    </source>
</evidence>
<dbReference type="GO" id="GO:0006325">
    <property type="term" value="P:chromatin organization"/>
    <property type="evidence" value="ECO:0007669"/>
    <property type="project" value="UniProtKB-KW"/>
</dbReference>
<dbReference type="GO" id="GO:0006355">
    <property type="term" value="P:regulation of DNA-templated transcription"/>
    <property type="evidence" value="ECO:0007669"/>
    <property type="project" value="UniProtKB-ARBA"/>
</dbReference>
<reference evidence="13 14" key="1">
    <citation type="submission" date="2024-11" db="EMBL/GenBank/DDBJ databases">
        <title>Adaptive evolution of stress response genes in parasites aligns with host niche diversity.</title>
        <authorList>
            <person name="Hahn C."/>
            <person name="Resl P."/>
        </authorList>
    </citation>
    <scope>NUCLEOTIDE SEQUENCE [LARGE SCALE GENOMIC DNA]</scope>
    <source>
        <strain evidence="13">EGGRZ-B1_66</strain>
        <tissue evidence="13">Body</tissue>
    </source>
</reference>
<dbReference type="Gene3D" id="1.10.10.60">
    <property type="entry name" value="Homeodomain-like"/>
    <property type="match status" value="1"/>
</dbReference>
<feature type="compositionally biased region" description="Polar residues" evidence="8">
    <location>
        <begin position="528"/>
        <end position="538"/>
    </location>
</feature>
<dbReference type="InterPro" id="IPR001005">
    <property type="entry name" value="SANT/Myb"/>
</dbReference>
<dbReference type="GO" id="GO:0016514">
    <property type="term" value="C:SWI/SNF complex"/>
    <property type="evidence" value="ECO:0007669"/>
    <property type="project" value="UniProtKB-ARBA"/>
</dbReference>
<dbReference type="InterPro" id="IPR032450">
    <property type="entry name" value="SMARCC_N"/>
</dbReference>
<dbReference type="PANTHER" id="PTHR15381:SF1">
    <property type="entry name" value="CHONDROITIN SULFATE PROTEOGLYCAN 5"/>
    <property type="match status" value="1"/>
</dbReference>
<dbReference type="Pfam" id="PF16496">
    <property type="entry name" value="SWIRM-assoc_2"/>
    <property type="match status" value="1"/>
</dbReference>
<feature type="region of interest" description="Disordered" evidence="8">
    <location>
        <begin position="741"/>
        <end position="791"/>
    </location>
</feature>
<dbReference type="Gene3D" id="1.10.10.10">
    <property type="entry name" value="Winged helix-like DNA-binding domain superfamily/Winged helix DNA-binding domain"/>
    <property type="match status" value="1"/>
</dbReference>
<feature type="domain" description="Chromo" evidence="12">
    <location>
        <begin position="1"/>
        <end position="275"/>
    </location>
</feature>
<protein>
    <recommendedName>
        <fullName evidence="15">SWI/SNF complex subunit SMARCC2</fullName>
    </recommendedName>
</protein>
<dbReference type="Pfam" id="PF04433">
    <property type="entry name" value="SWIRM"/>
    <property type="match status" value="1"/>
</dbReference>
<keyword evidence="14" id="KW-1185">Reference proteome</keyword>
<dbReference type="FunFam" id="1.10.10.60:FF:000014">
    <property type="entry name" value="SWI/SNF complex subunit SMARCC2 isoform C"/>
    <property type="match status" value="1"/>
</dbReference>
<dbReference type="PROSITE" id="PS51293">
    <property type="entry name" value="SANT"/>
    <property type="match status" value="1"/>
</dbReference>
<feature type="region of interest" description="Disordered" evidence="8">
    <location>
        <begin position="528"/>
        <end position="568"/>
    </location>
</feature>
<dbReference type="PANTHER" id="PTHR15381">
    <property type="entry name" value="CHONDROITIN SULFATE PROTEOGLYCAN 5 -RELATED"/>
    <property type="match status" value="1"/>
</dbReference>
<feature type="region of interest" description="Disordered" evidence="8">
    <location>
        <begin position="912"/>
        <end position="997"/>
    </location>
</feature>
<dbReference type="Proteomes" id="UP001626550">
    <property type="component" value="Unassembled WGS sequence"/>
</dbReference>
<evidence type="ECO:0000313" key="13">
    <source>
        <dbReference type="EMBL" id="KAL3309830.1"/>
    </source>
</evidence>
<dbReference type="Pfam" id="PF00249">
    <property type="entry name" value="Myb_DNA-binding"/>
    <property type="match status" value="1"/>
</dbReference>
<dbReference type="CDD" id="cd00167">
    <property type="entry name" value="SANT"/>
    <property type="match status" value="1"/>
</dbReference>
<evidence type="ECO:0000256" key="7">
    <source>
        <dbReference type="SAM" id="Coils"/>
    </source>
</evidence>
<name>A0ABD2PQR0_9PLAT</name>
<dbReference type="InterPro" id="IPR017884">
    <property type="entry name" value="SANT_dom"/>
</dbReference>
<gene>
    <name evidence="13" type="ORF">Ciccas_011615</name>
</gene>
<dbReference type="InterPro" id="IPR049898">
    <property type="entry name" value="MARR_BRCT_CHROMO"/>
</dbReference>
<evidence type="ECO:0000256" key="5">
    <source>
        <dbReference type="ARBA" id="ARBA00023242"/>
    </source>
</evidence>
<feature type="domain" description="SWIRM" evidence="10">
    <location>
        <begin position="395"/>
        <end position="492"/>
    </location>
</feature>
<comment type="subcellular location">
    <subcellularLocation>
        <location evidence="1">Nucleus</location>
    </subcellularLocation>
</comment>
<feature type="compositionally biased region" description="Low complexity" evidence="8">
    <location>
        <begin position="939"/>
        <end position="957"/>
    </location>
</feature>
<dbReference type="SUPFAM" id="SSF46689">
    <property type="entry name" value="Homeodomain-like"/>
    <property type="match status" value="2"/>
</dbReference>
<keyword evidence="5" id="KW-0539">Nucleus</keyword>
<evidence type="ECO:0000259" key="9">
    <source>
        <dbReference type="PROSITE" id="PS50090"/>
    </source>
</evidence>
<keyword evidence="2" id="KW-0156">Chromatin regulator</keyword>
<feature type="domain" description="Myb-like" evidence="9">
    <location>
        <begin position="591"/>
        <end position="641"/>
    </location>
</feature>
<keyword evidence="7" id="KW-0175">Coiled coil</keyword>
<comment type="similarity">
    <text evidence="6">Belongs to the SMARCC family.</text>
</comment>
<keyword evidence="4" id="KW-0804">Transcription</keyword>
<dbReference type="InterPro" id="IPR036420">
    <property type="entry name" value="BRCT_dom_sf"/>
</dbReference>
<dbReference type="PROSITE" id="PS50934">
    <property type="entry name" value="SWIRM"/>
    <property type="match status" value="1"/>
</dbReference>
<evidence type="ECO:0000256" key="4">
    <source>
        <dbReference type="ARBA" id="ARBA00023163"/>
    </source>
</evidence>
<dbReference type="FunFam" id="1.10.10.10:FF:000020">
    <property type="entry name" value="SWI/SNF complex subunit SMARCC2 isoform c"/>
    <property type="match status" value="1"/>
</dbReference>
<keyword evidence="3" id="KW-0805">Transcription regulation</keyword>
<evidence type="ECO:0000259" key="12">
    <source>
        <dbReference type="PROSITE" id="PS52032"/>
    </source>
</evidence>
<evidence type="ECO:0000256" key="1">
    <source>
        <dbReference type="ARBA" id="ARBA00004123"/>
    </source>
</evidence>
<dbReference type="InterPro" id="IPR007526">
    <property type="entry name" value="SWIRM"/>
</dbReference>
<feature type="domain" description="SANT" evidence="11">
    <location>
        <begin position="594"/>
        <end position="645"/>
    </location>
</feature>
<feature type="compositionally biased region" description="Basic and acidic residues" evidence="8">
    <location>
        <begin position="328"/>
        <end position="339"/>
    </location>
</feature>
<dbReference type="EMBL" id="JBJKFK010003503">
    <property type="protein sequence ID" value="KAL3309830.1"/>
    <property type="molecule type" value="Genomic_DNA"/>
</dbReference>
<sequence length="997" mass="110975">MVLVKPKDGSPSLKFFENPEVIANFDPIRTWLTRNHKKYIQSETPTNKNLATTCLQLIQFQETQFGPKKAPKLPHKLFLDFRSGGSLSHILLTCFKFRHDQNWRKIDFTSSSRLDKHLEMIACIKKDLESAGLWSPPKIYLDNLDKTMQAKLDTAAKNLKAVVTENKEEATHILCSPPANWSEESNVSRVRVVFAMERALLLHWAYAPGSHLTWYTGLTSDWTTSVDPHPKCDGPWEVDARWLLYSEEFGEWMNEEDFVKDEAQLKNASRPTYTPDDLLTKIADASAKKKRKRSPSPETGDKKKRNRPTGTKTPGKKVKKDDDFGDDENTRESDITRDFDDPEGTKATPVTGVQPLKGRQSVLFDLDDEMQEFRPEAGDEENQNDLGVVEQAHCVIIPSYSAWFDYDAIHGIERRALPEFFNQKNKSKTPETYMAYRNFMIDTYRLNPQEYLSFTACRRNLSGDVCCVLRVHAFLEQWGLINYQAYGGASGLAGAISGSNASEAARLAVAASLGPPSTAHFHILTDSASGLQPIGPQSSDHRETKKEREEMEKTPMETADEKPKTLDPELKQDQYATAEAQGDFEKNQTLVKGASKDGWTDQETLLLLEALEMFKDDWNSVAEHVGNRTQEECILHFLRLPIEDAYLEGTDPALKNSSITEALADSANPVPPFSKSGNPILSTVAFLAATVDSRVAASACQAALMEYSKLKDQLPAGMLREHKARVEAAVKAGHKIEPEKFGLETIGGAKAPEDEDAQKKTQEPMETDEKDKEEAGKEKEKTSSVPANPDSLGTAACVALSAAATKARQLALVEEKRIKGLVAQLVETQLKKLDIKLKQFQELESILEREHELLEQQRLQLLQDRQAFHMEVIKTMENRARALVAQQHQAMMSGHHPGPIPMQQRQLQSMLMSGAGGPVPTSAIPQPPMNVSQEPLPPASTSNASSPSTASSASATTLQQHSKSDVEAPVVPMEPKGDFVPEKTSSSMKIENLINKE</sequence>
<dbReference type="InterPro" id="IPR032451">
    <property type="entry name" value="SMARCC_C"/>
</dbReference>
<dbReference type="PROSITE" id="PS50090">
    <property type="entry name" value="MYB_LIKE"/>
    <property type="match status" value="1"/>
</dbReference>
<feature type="compositionally biased region" description="Basic and acidic residues" evidence="8">
    <location>
        <begin position="539"/>
        <end position="568"/>
    </location>
</feature>